<dbReference type="InterPro" id="IPR054712">
    <property type="entry name" value="Cas3-like_dom"/>
</dbReference>
<dbReference type="GO" id="GO:0004386">
    <property type="term" value="F:helicase activity"/>
    <property type="evidence" value="ECO:0007669"/>
    <property type="project" value="UniProtKB-KW"/>
</dbReference>
<keyword evidence="6" id="KW-0378">Hydrolase</keyword>
<sequence>MAYFNSCNLIEISSLINDKYIFYAHLKEEKKETLKEHTDLVNKYLKKIVNAKNIDKIFENYEENCLEDLSEEGKKVFRKLLINTFNFHDIGKINPNFQLRKMTNDIGNTNMFQDVHSKHSILSAILYIDYFISDVEKLDRVSKNIIIEYLFLNAYVISRHHGGLDSFEKFLDRFLEESGDEAEACVEIFSNNNIDFYKREYKMVIKKFKGIIKFLKGKMDKKDEENSINIYIYVKLVFSLLVGSDFYATSEFMSGTKLENFGEIYGIDEFYNRYKETEVYNSIRSYENNRYEKSKDLLKERNINVLRTEMFLDAERELIKNIDNNIFFLEAPTGSGKSNVSLNLSFKLLEDRNSLRKIYYVYPFNTLVEQNKISMEKIFGKESEITNKVAVINSITPVKMEEKIMDDKDEDGKIEYYSKALLNRQFLNYPMILTTHVSLFNTMFNSSKESSFAFHQLANSVVVLDEIQSYKNIIWSEIITFLKGFAKILNMKVIIMSATLPDLNYLTGSSANTCNLIKDREKYFSNPLFKNRVTVDYELMDKGFDEIYSHVKNKSLEGNKILVEFIKKKSAYDFYNRLKDDEEIQSKVELISGDDNAIERKRILELVTKTPNIILVATQVIEAGVDIDMDIGYKDISKLDSDEQFMGRINRSCKKDGIVYFFNYDETKGIYKDDVRVNKDYSLLNDEMKEILVNKNFSEYYKPVLKGIREQYNETFSDSNLENFFKNEVGKLNFPKIEKRMELICDDMWSLSVFIARELETQSKTTLNGREIWESYRELLRDNSLKYAEKEVRLSEIRALLNYFIYQVKKSDILYNDRLGELYYIEDGEKYFKDGKIDKEKLTTGIGDFI</sequence>
<evidence type="ECO:0000256" key="8">
    <source>
        <dbReference type="ARBA" id="ARBA00022840"/>
    </source>
</evidence>
<organism evidence="12 13">
    <name type="scientific">Clostridium sulfidigenes</name>
    <dbReference type="NCBI Taxonomy" id="318464"/>
    <lineage>
        <taxon>Bacteria</taxon>
        <taxon>Bacillati</taxon>
        <taxon>Bacillota</taxon>
        <taxon>Clostridia</taxon>
        <taxon>Eubacteriales</taxon>
        <taxon>Clostridiaceae</taxon>
        <taxon>Clostridium</taxon>
    </lineage>
</organism>
<dbReference type="CDD" id="cd09641">
    <property type="entry name" value="Cas3''_I"/>
    <property type="match status" value="1"/>
</dbReference>
<dbReference type="NCBIfam" id="TIGR01587">
    <property type="entry name" value="cas3_core"/>
    <property type="match status" value="1"/>
</dbReference>
<evidence type="ECO:0000256" key="2">
    <source>
        <dbReference type="ARBA" id="ARBA00009046"/>
    </source>
</evidence>
<keyword evidence="3" id="KW-0540">Nuclease</keyword>
<dbReference type="GO" id="GO:0051607">
    <property type="term" value="P:defense response to virus"/>
    <property type="evidence" value="ECO:0007669"/>
    <property type="project" value="UniProtKB-KW"/>
</dbReference>
<dbReference type="GO" id="GO:0016787">
    <property type="term" value="F:hydrolase activity"/>
    <property type="evidence" value="ECO:0007669"/>
    <property type="project" value="UniProtKB-KW"/>
</dbReference>
<dbReference type="Gene3D" id="1.10.3210.30">
    <property type="match status" value="1"/>
</dbReference>
<keyword evidence="7" id="KW-0347">Helicase</keyword>
<keyword evidence="4" id="KW-0479">Metal-binding</keyword>
<dbReference type="AlphaFoldDB" id="A0A927W938"/>
<dbReference type="InterPro" id="IPR011545">
    <property type="entry name" value="DEAD/DEAH_box_helicase_dom"/>
</dbReference>
<reference evidence="12" key="1">
    <citation type="submission" date="2019-04" db="EMBL/GenBank/DDBJ databases">
        <title>Evolution of Biomass-Degrading Anaerobic Consortia Revealed by Metagenomics.</title>
        <authorList>
            <person name="Peng X."/>
        </authorList>
    </citation>
    <scope>NUCLEOTIDE SEQUENCE</scope>
    <source>
        <strain evidence="12">SIG254</strain>
    </source>
</reference>
<dbReference type="InterPro" id="IPR038257">
    <property type="entry name" value="CRISPR-assoc_Cas3_HD_sf"/>
</dbReference>
<keyword evidence="8" id="KW-0067">ATP-binding</keyword>
<evidence type="ECO:0000256" key="1">
    <source>
        <dbReference type="ARBA" id="ARBA00006847"/>
    </source>
</evidence>
<protein>
    <submittedName>
        <fullName evidence="12">CRISPR-associated helicase Cas3</fullName>
    </submittedName>
</protein>
<dbReference type="SMART" id="SM00490">
    <property type="entry name" value="HELICc"/>
    <property type="match status" value="1"/>
</dbReference>
<dbReference type="InterPro" id="IPR006483">
    <property type="entry name" value="CRISPR-assoc_Cas3_HD"/>
</dbReference>
<dbReference type="GO" id="GO:0005524">
    <property type="term" value="F:ATP binding"/>
    <property type="evidence" value="ECO:0007669"/>
    <property type="project" value="UniProtKB-KW"/>
</dbReference>
<feature type="domain" description="Helicase ATP-binding" evidence="10">
    <location>
        <begin position="318"/>
        <end position="518"/>
    </location>
</feature>
<dbReference type="GO" id="GO:0046872">
    <property type="term" value="F:metal ion binding"/>
    <property type="evidence" value="ECO:0007669"/>
    <property type="project" value="UniProtKB-KW"/>
</dbReference>
<dbReference type="PROSITE" id="PS51192">
    <property type="entry name" value="HELICASE_ATP_BIND_1"/>
    <property type="match status" value="1"/>
</dbReference>
<dbReference type="Gene3D" id="3.40.50.300">
    <property type="entry name" value="P-loop containing nucleotide triphosphate hydrolases"/>
    <property type="match status" value="2"/>
</dbReference>
<dbReference type="InterPro" id="IPR006474">
    <property type="entry name" value="Helicase_Cas3_CRISPR-ass_core"/>
</dbReference>
<dbReference type="SMART" id="SM00487">
    <property type="entry name" value="DEXDc"/>
    <property type="match status" value="1"/>
</dbReference>
<dbReference type="PROSITE" id="PS51643">
    <property type="entry name" value="HD_CAS3"/>
    <property type="match status" value="1"/>
</dbReference>
<evidence type="ECO:0000256" key="3">
    <source>
        <dbReference type="ARBA" id="ARBA00022722"/>
    </source>
</evidence>
<dbReference type="Pfam" id="PF00270">
    <property type="entry name" value="DEAD"/>
    <property type="match status" value="1"/>
</dbReference>
<evidence type="ECO:0000259" key="10">
    <source>
        <dbReference type="PROSITE" id="PS51192"/>
    </source>
</evidence>
<name>A0A927W938_9CLOT</name>
<dbReference type="InterPro" id="IPR001650">
    <property type="entry name" value="Helicase_C-like"/>
</dbReference>
<evidence type="ECO:0000256" key="5">
    <source>
        <dbReference type="ARBA" id="ARBA00022741"/>
    </source>
</evidence>
<dbReference type="Pfam" id="PF22590">
    <property type="entry name" value="Cas3-like_C_2"/>
    <property type="match status" value="1"/>
</dbReference>
<evidence type="ECO:0000313" key="12">
    <source>
        <dbReference type="EMBL" id="MBE6059467.1"/>
    </source>
</evidence>
<keyword evidence="5" id="KW-0547">Nucleotide-binding</keyword>
<comment type="similarity">
    <text evidence="2">In the central section; belongs to the CRISPR-associated helicase Cas3 family.</text>
</comment>
<dbReference type="GO" id="GO:0003676">
    <property type="term" value="F:nucleic acid binding"/>
    <property type="evidence" value="ECO:0007669"/>
    <property type="project" value="InterPro"/>
</dbReference>
<evidence type="ECO:0000256" key="6">
    <source>
        <dbReference type="ARBA" id="ARBA00022801"/>
    </source>
</evidence>
<keyword evidence="9" id="KW-0051">Antiviral defense</keyword>
<dbReference type="GO" id="GO:0004518">
    <property type="term" value="F:nuclease activity"/>
    <property type="evidence" value="ECO:0007669"/>
    <property type="project" value="UniProtKB-KW"/>
</dbReference>
<dbReference type="EMBL" id="SVCM01000057">
    <property type="protein sequence ID" value="MBE6059467.1"/>
    <property type="molecule type" value="Genomic_DNA"/>
</dbReference>
<dbReference type="SUPFAM" id="SSF52540">
    <property type="entry name" value="P-loop containing nucleoside triphosphate hydrolases"/>
    <property type="match status" value="1"/>
</dbReference>
<comment type="similarity">
    <text evidence="1">In the N-terminal section; belongs to the CRISPR-associated nuclease Cas3-HD family.</text>
</comment>
<evidence type="ECO:0000256" key="7">
    <source>
        <dbReference type="ARBA" id="ARBA00022806"/>
    </source>
</evidence>
<proteinExistence type="inferred from homology"/>
<evidence type="ECO:0000259" key="11">
    <source>
        <dbReference type="PROSITE" id="PS51643"/>
    </source>
</evidence>
<dbReference type="InterPro" id="IPR027417">
    <property type="entry name" value="P-loop_NTPase"/>
</dbReference>
<dbReference type="InterPro" id="IPR014001">
    <property type="entry name" value="Helicase_ATP-bd"/>
</dbReference>
<gene>
    <name evidence="12" type="primary">cas3</name>
    <name evidence="12" type="ORF">E7215_04750</name>
</gene>
<evidence type="ECO:0000313" key="13">
    <source>
        <dbReference type="Proteomes" id="UP000768462"/>
    </source>
</evidence>
<evidence type="ECO:0000256" key="9">
    <source>
        <dbReference type="ARBA" id="ARBA00023118"/>
    </source>
</evidence>
<feature type="domain" description="HD Cas3-type" evidence="11">
    <location>
        <begin position="27"/>
        <end position="247"/>
    </location>
</feature>
<evidence type="ECO:0000256" key="4">
    <source>
        <dbReference type="ARBA" id="ARBA00022723"/>
    </source>
</evidence>
<dbReference type="Proteomes" id="UP000768462">
    <property type="component" value="Unassembled WGS sequence"/>
</dbReference>
<dbReference type="NCBIfam" id="TIGR01596">
    <property type="entry name" value="cas3_HD"/>
    <property type="match status" value="1"/>
</dbReference>
<comment type="caution">
    <text evidence="12">The sequence shown here is derived from an EMBL/GenBank/DDBJ whole genome shotgun (WGS) entry which is preliminary data.</text>
</comment>
<accession>A0A927W938</accession>